<feature type="domain" description="Transposase IS4-like" evidence="1">
    <location>
        <begin position="220"/>
        <end position="439"/>
    </location>
</feature>
<sequence length="464" mass="53632">IKANKDHWGFYQYRIAKYSRTIPIFHIKRTAKATLSYLVSRRPWGLSAKEAEVLLGRDCGRVLKQLVEANAIQERLYNGEKIYLHRFHKKAGLQLNHRRTNPRFKKDDEDIEGKDKVGVITYEELCREFKVVLSETDEFCDVSFDRLSAILLMFKTNKTLRTMENWIVYNPRIKQAVGMAIPIDHTTLNRAFNGVGEDFLKKVFHRLVMKLHEKGVITGRFLVVDATHIYAFCNTRKNTDINGVEGAAWGIHQGSFYGYKVHILIDSESEMPLAMIVSSGEDHDSTHFIPLMEEFDRHYDFDEIIAVLADGAYDNQSFRKIVQGLTGGIFLPACNPRKSKILKMMKQKIKKLFEKHGDKIHSVQDAFKYLGQTFLTDFNIDIGTKTESKLVEMISERLHRPFRAAVERVFSRLKAINQFEKPQSRNPSYVKKTIWWCLIGQLIQALTAHNKGLPGSMRKRTMLV</sequence>
<dbReference type="GO" id="GO:0004803">
    <property type="term" value="F:transposase activity"/>
    <property type="evidence" value="ECO:0007669"/>
    <property type="project" value="InterPro"/>
</dbReference>
<dbReference type="Pfam" id="PF01609">
    <property type="entry name" value="DDE_Tnp_1"/>
    <property type="match status" value="1"/>
</dbReference>
<dbReference type="GO" id="GO:0003677">
    <property type="term" value="F:DNA binding"/>
    <property type="evidence" value="ECO:0007669"/>
    <property type="project" value="InterPro"/>
</dbReference>
<protein>
    <recommendedName>
        <fullName evidence="1">Transposase IS4-like domain-containing protein</fullName>
    </recommendedName>
</protein>
<name>X0S5U9_9ZZZZ</name>
<dbReference type="InterPro" id="IPR002559">
    <property type="entry name" value="Transposase_11"/>
</dbReference>
<accession>X0S5U9</accession>
<feature type="non-terminal residue" evidence="2">
    <location>
        <position position="1"/>
    </location>
</feature>
<evidence type="ECO:0000313" key="2">
    <source>
        <dbReference type="EMBL" id="GAF71302.1"/>
    </source>
</evidence>
<dbReference type="EMBL" id="BARS01000072">
    <property type="protein sequence ID" value="GAF71302.1"/>
    <property type="molecule type" value="Genomic_DNA"/>
</dbReference>
<dbReference type="AlphaFoldDB" id="X0S5U9"/>
<evidence type="ECO:0000259" key="1">
    <source>
        <dbReference type="Pfam" id="PF01609"/>
    </source>
</evidence>
<reference evidence="2" key="1">
    <citation type="journal article" date="2014" name="Front. Microbiol.">
        <title>High frequency of phylogenetically diverse reductive dehalogenase-homologous genes in deep subseafloor sedimentary metagenomes.</title>
        <authorList>
            <person name="Kawai M."/>
            <person name="Futagami T."/>
            <person name="Toyoda A."/>
            <person name="Takaki Y."/>
            <person name="Nishi S."/>
            <person name="Hori S."/>
            <person name="Arai W."/>
            <person name="Tsubouchi T."/>
            <person name="Morono Y."/>
            <person name="Uchiyama I."/>
            <person name="Ito T."/>
            <person name="Fujiyama A."/>
            <person name="Inagaki F."/>
            <person name="Takami H."/>
        </authorList>
    </citation>
    <scope>NUCLEOTIDE SEQUENCE</scope>
    <source>
        <strain evidence="2">Expedition CK06-06</strain>
    </source>
</reference>
<dbReference type="GO" id="GO:0006313">
    <property type="term" value="P:DNA transposition"/>
    <property type="evidence" value="ECO:0007669"/>
    <property type="project" value="InterPro"/>
</dbReference>
<gene>
    <name evidence="2" type="ORF">S01H1_00221</name>
</gene>
<proteinExistence type="predicted"/>
<organism evidence="2">
    <name type="scientific">marine sediment metagenome</name>
    <dbReference type="NCBI Taxonomy" id="412755"/>
    <lineage>
        <taxon>unclassified sequences</taxon>
        <taxon>metagenomes</taxon>
        <taxon>ecological metagenomes</taxon>
    </lineage>
</organism>
<comment type="caution">
    <text evidence="2">The sequence shown here is derived from an EMBL/GenBank/DDBJ whole genome shotgun (WGS) entry which is preliminary data.</text>
</comment>